<feature type="transmembrane region" description="Helical" evidence="6">
    <location>
        <begin position="1013"/>
        <end position="1035"/>
    </location>
</feature>
<keyword evidence="6" id="KW-0812">Transmembrane</keyword>
<dbReference type="GO" id="GO:0005319">
    <property type="term" value="F:lipid transporter activity"/>
    <property type="evidence" value="ECO:0007669"/>
    <property type="project" value="TreeGrafter"/>
</dbReference>
<dbReference type="InterPro" id="IPR026082">
    <property type="entry name" value="ABCA"/>
</dbReference>
<dbReference type="GO" id="GO:0140359">
    <property type="term" value="F:ABC-type transporter activity"/>
    <property type="evidence" value="ECO:0007669"/>
    <property type="project" value="InterPro"/>
</dbReference>
<feature type="transmembrane region" description="Helical" evidence="6">
    <location>
        <begin position="1507"/>
        <end position="1532"/>
    </location>
</feature>
<evidence type="ECO:0000256" key="2">
    <source>
        <dbReference type="ARBA" id="ARBA00022737"/>
    </source>
</evidence>
<keyword evidence="1" id="KW-0813">Transport</keyword>
<reference evidence="8 9" key="1">
    <citation type="submission" date="2019-05" db="EMBL/GenBank/DDBJ databases">
        <title>The compact genome of Giardia muris reveals important steps in the evolution of intestinal protozoan parasites.</title>
        <authorList>
            <person name="Xu F."/>
            <person name="Jimenez-Gonzalez A."/>
            <person name="Einarsson E."/>
            <person name="Astvaldsson A."/>
            <person name="Peirasmaki D."/>
            <person name="Eckmann L."/>
            <person name="Andersson J.O."/>
            <person name="Svard S.G."/>
            <person name="Jerlstrom-Hultqvist J."/>
        </authorList>
    </citation>
    <scope>NUCLEOTIDE SEQUENCE [LARGE SCALE GENOMIC DNA]</scope>
    <source>
        <strain evidence="8 9">Roberts-Thomson</strain>
    </source>
</reference>
<comment type="caution">
    <text evidence="8">The sequence shown here is derived from an EMBL/GenBank/DDBJ whole genome shotgun (WGS) entry which is preliminary data.</text>
</comment>
<dbReference type="PANTHER" id="PTHR19229">
    <property type="entry name" value="ATP-BINDING CASSETTE TRANSPORTER SUBFAMILY A ABCA"/>
    <property type="match status" value="1"/>
</dbReference>
<feature type="transmembrane region" description="Helical" evidence="6">
    <location>
        <begin position="1566"/>
        <end position="1584"/>
    </location>
</feature>
<organism evidence="8 9">
    <name type="scientific">Giardia muris</name>
    <dbReference type="NCBI Taxonomy" id="5742"/>
    <lineage>
        <taxon>Eukaryota</taxon>
        <taxon>Metamonada</taxon>
        <taxon>Diplomonadida</taxon>
        <taxon>Hexamitidae</taxon>
        <taxon>Giardiinae</taxon>
        <taxon>Giardia</taxon>
    </lineage>
</organism>
<dbReference type="InterPro" id="IPR003593">
    <property type="entry name" value="AAA+_ATPase"/>
</dbReference>
<name>A0A4Z1SYY4_GIAMU</name>
<dbReference type="SUPFAM" id="SSF52540">
    <property type="entry name" value="P-loop containing nucleoside triphosphate hydrolases"/>
    <property type="match status" value="2"/>
</dbReference>
<feature type="region of interest" description="Disordered" evidence="5">
    <location>
        <begin position="869"/>
        <end position="897"/>
    </location>
</feature>
<evidence type="ECO:0000313" key="8">
    <source>
        <dbReference type="EMBL" id="TNJ30680.1"/>
    </source>
</evidence>
<dbReference type="GO" id="GO:0016020">
    <property type="term" value="C:membrane"/>
    <property type="evidence" value="ECO:0007669"/>
    <property type="project" value="InterPro"/>
</dbReference>
<keyword evidence="4" id="KW-0067">ATP-binding</keyword>
<feature type="transmembrane region" description="Helical" evidence="6">
    <location>
        <begin position="376"/>
        <end position="398"/>
    </location>
</feature>
<feature type="transmembrane region" description="Helical" evidence="6">
    <location>
        <begin position="346"/>
        <end position="370"/>
    </location>
</feature>
<sequence length="1864" mass="209231">MPALDSRARQGYDTKLRTLIFLNLGGSIKESLGLWVIRLGCALFAAYIVYGAVLDMNRSIIRETSGRSILEFPNCYHINPESRNHWVGEVDHECTSECALVGYYVRSHTPELPRVQAFADGVLHTLGVDLSLSSVQRFGSEKDVQNQGKTCGLPIFIVDFYADPNEYVDVFHDLRITVHYNQTYIDLHGLGIYLALERDKEANAINIASNDVLTAFQVKLTHAMLKSTLSINFMPVFQAFFQDDIDPINIAHTQFFIMCAFCLLILLQVCCTTVSLVLDKMHGHIEALRLLGRRGWEYLLAQFVAQLIIYVITCVPLLVSGYVLPANMHQASVSFQDGRSYSLKSISFPALIILLLCGGLGATAFGLFFGCILFSFRAAFLSIFTASTFLFLGITLFTAAGEHLFSSSDVFVCIFIQVLAFLIPPLAFALLTDQIVIRAFPTRAMMHSSLPWSVGSFIHPSAIQDGSHMYSDAHPISLLLALCIHMLVYFVLGWLCLESSRRHGGLGFRNVNLLPKRKAALEEQALHDSGLHTPLSFSLAETSILSRKIFPIDQETHSEEIETLTENYSLHRYPIVVQLVHLDKKRPKQTLTFRVPKGKVFVILGGNGTGKTALLSTLLGLCKLHGLKTNEFLASANAWVEGYTVRTSIPSIRRIIGFVPQHEKHLWHHLTVLQNLDLYGGLRSIPQAVRGLIYNLLIDSLVLKEYLNTRVSALPRGVRRRVSIAVAWIGYPPYILLDEPTKDLDPISKHIIWSALRALCTRTRARGSSPSLTMPFQELRAETQWLTPDAPTILLTTRDPREAELLGDTVGILAWGQLLTVGSPLALRKRLGQKFIFTLFCQTQLSAITVQQQIERFLQNKGLLGSLNKGDDEVYSSPNEEERYHTQSLISSSDPPQSLHPKVSFISEPQNEEVELLEKVCGTTLRYSVESKDDTVITQIMRFLEYLQYVCKYLSDYTIESESLEDIFVQLTGLQEETDNMPTLSFQPGKNGRAVSIVLWKCLIHLWAMRSLILWYFALPLLTFLVFSLVVRWFLPIRSSAIHQQEHILAVQNSQLCDLCQHDTAASLVSFLCQEEDVWGTFDSCTLQKKYTGMPYARPEIRFGGSYGEGYSATSPIQHYGVPVQISLYDSGDMNTVTSLRKREVVPFDIQQASLGLFPTSRLISEEESYGSGISNETFKLIKELLYRRFANQTTSASESIRLVEALTPEILLRPITEMTTSISLDFYFSDFVYQYGSLTTMYQLMTQFKREEKDVIRERPLVTDLDRALLLTRLYTSIPIAIIDIRSDLLRNNTFSPIIFTPYPEGQICQPGSGLGIQVIYKGALMDRLKNYAKRLVGGQLKGPYLTFPPCPISHTFDPPGFIEAPLMTYTNALLTRLVEALIRTKYNVSLKETLTNDEMAIHLQMAFRPIAEATWLSPIAIRSGKAQALNPVHFFAFVTFSLMPLHGLLVIRDKSSALRVAMHSHGLSRRIYWPVIFGVAISIGLIYNIIIVSLGALLAKLDRTSIGFLISLCLVLSLSQASMGIFLASIVRTHHTFVALGCSFALLGAILSSFLCTWEHQSTLWLFYLNPLLACIGAIYIVELQRYALEKMTGVIISLLLTASIEAFGLLLLVLYLDSIVPNEKVGYAYSPGFICSFLRRRLIDAWRAPRKKQRVDQLCTPRMNRFPKAFVNKLREKKGTKRDLSVCALVYDDSVCEERHKAEAYTLKDTVDGTLLFANTMKTYRKGRSVAVLDVSLGIQNGQTFAFMGTAEAGKSSLLLVASGVIRSTKGDVFFDGRPVHKLKPKHRHTLTLQTGLIDPYLTVRQHLLLVLRLRGVTKETEDGIVWALATKLRLLQYLDTRCGRVSDDVRQLTSLAMALL</sequence>
<evidence type="ECO:0000259" key="7">
    <source>
        <dbReference type="PROSITE" id="PS50893"/>
    </source>
</evidence>
<dbReference type="Pfam" id="PF00005">
    <property type="entry name" value="ABC_tran"/>
    <property type="match status" value="2"/>
</dbReference>
<dbReference type="GO" id="GO:0005524">
    <property type="term" value="F:ATP binding"/>
    <property type="evidence" value="ECO:0007669"/>
    <property type="project" value="UniProtKB-KW"/>
</dbReference>
<keyword evidence="2" id="KW-0677">Repeat</keyword>
<feature type="transmembrane region" description="Helical" evidence="6">
    <location>
        <begin position="32"/>
        <end position="53"/>
    </location>
</feature>
<feature type="domain" description="ABC transporter" evidence="7">
    <location>
        <begin position="570"/>
        <end position="840"/>
    </location>
</feature>
<protein>
    <submittedName>
        <fullName evidence="8">ABC transporter family protein</fullName>
    </submittedName>
</protein>
<dbReference type="PANTHER" id="PTHR19229:SF36">
    <property type="entry name" value="ATP-BINDING CASSETTE SUB-FAMILY A MEMBER 2"/>
    <property type="match status" value="1"/>
</dbReference>
<dbReference type="Proteomes" id="UP000315496">
    <property type="component" value="Chromosome 1"/>
</dbReference>
<feature type="transmembrane region" description="Helical" evidence="6">
    <location>
        <begin position="1434"/>
        <end position="1453"/>
    </location>
</feature>
<evidence type="ECO:0000256" key="5">
    <source>
        <dbReference type="SAM" id="MobiDB-lite"/>
    </source>
</evidence>
<proteinExistence type="predicted"/>
<feature type="transmembrane region" description="Helical" evidence="6">
    <location>
        <begin position="255"/>
        <end position="278"/>
    </location>
</feature>
<evidence type="ECO:0000256" key="1">
    <source>
        <dbReference type="ARBA" id="ARBA00022448"/>
    </source>
</evidence>
<dbReference type="InterPro" id="IPR003439">
    <property type="entry name" value="ABC_transporter-like_ATP-bd"/>
</dbReference>
<evidence type="ECO:0000256" key="4">
    <source>
        <dbReference type="ARBA" id="ARBA00022840"/>
    </source>
</evidence>
<dbReference type="OrthoDB" id="447315at2759"/>
<dbReference type="PROSITE" id="PS50893">
    <property type="entry name" value="ABC_TRANSPORTER_2"/>
    <property type="match status" value="1"/>
</dbReference>
<evidence type="ECO:0000256" key="6">
    <source>
        <dbReference type="SAM" id="Phobius"/>
    </source>
</evidence>
<dbReference type="Gene3D" id="3.40.50.300">
    <property type="entry name" value="P-loop containing nucleotide triphosphate hydrolases"/>
    <property type="match status" value="2"/>
</dbReference>
<feature type="compositionally biased region" description="Polar residues" evidence="5">
    <location>
        <begin position="886"/>
        <end position="896"/>
    </location>
</feature>
<evidence type="ECO:0000313" key="9">
    <source>
        <dbReference type="Proteomes" id="UP000315496"/>
    </source>
</evidence>
<dbReference type="InterPro" id="IPR027417">
    <property type="entry name" value="P-loop_NTPase"/>
</dbReference>
<keyword evidence="6" id="KW-1133">Transmembrane helix</keyword>
<gene>
    <name evidence="8" type="ORF">GMRT_10732</name>
</gene>
<dbReference type="VEuPathDB" id="GiardiaDB:GMRT_10732"/>
<feature type="transmembrane region" description="Helical" evidence="6">
    <location>
        <begin position="1596"/>
        <end position="1619"/>
    </location>
</feature>
<feature type="transmembrane region" description="Helical" evidence="6">
    <location>
        <begin position="1539"/>
        <end position="1560"/>
    </location>
</feature>
<feature type="transmembrane region" description="Helical" evidence="6">
    <location>
        <begin position="1473"/>
        <end position="1501"/>
    </location>
</feature>
<feature type="transmembrane region" description="Helical" evidence="6">
    <location>
        <begin position="410"/>
        <end position="431"/>
    </location>
</feature>
<feature type="transmembrane region" description="Helical" evidence="6">
    <location>
        <begin position="298"/>
        <end position="325"/>
    </location>
</feature>
<dbReference type="SMART" id="SM00382">
    <property type="entry name" value="AAA"/>
    <property type="match status" value="1"/>
</dbReference>
<accession>A0A4Z1SYY4</accession>
<feature type="transmembrane region" description="Helical" evidence="6">
    <location>
        <begin position="476"/>
        <end position="497"/>
    </location>
</feature>
<evidence type="ECO:0000256" key="3">
    <source>
        <dbReference type="ARBA" id="ARBA00022741"/>
    </source>
</evidence>
<keyword evidence="3" id="KW-0547">Nucleotide-binding</keyword>
<keyword evidence="9" id="KW-1185">Reference proteome</keyword>
<keyword evidence="6" id="KW-0472">Membrane</keyword>
<dbReference type="GO" id="GO:0016887">
    <property type="term" value="F:ATP hydrolysis activity"/>
    <property type="evidence" value="ECO:0007669"/>
    <property type="project" value="InterPro"/>
</dbReference>
<dbReference type="EMBL" id="VDLU01000001">
    <property type="protein sequence ID" value="TNJ30680.1"/>
    <property type="molecule type" value="Genomic_DNA"/>
</dbReference>